<dbReference type="PANTHER" id="PTHR43798">
    <property type="entry name" value="MONOACYLGLYCEROL LIPASE"/>
    <property type="match status" value="1"/>
</dbReference>
<feature type="signal peptide" evidence="1">
    <location>
        <begin position="1"/>
        <end position="27"/>
    </location>
</feature>
<dbReference type="SUPFAM" id="SSF53474">
    <property type="entry name" value="alpha/beta-Hydrolases"/>
    <property type="match status" value="1"/>
</dbReference>
<sequence length="420" mass="45373">MLSIPLKRLFSAAVIAAALSTSPAVHANEPADMISVAGHQVNMVRMGAGPYTVIFESGFASDLTVWRNVAPAVAKSAQVVAYSRAGHGKSQARAGERTVSANTTDLEQMIVAAQLRPPFILVGHSYGGFLIRDFAAKHPAQVAGMVFVDASDERIEVELRKIDPAKTAQDIKMSESYTPPKFKAELKHVQAIFDSGRLTTAGALPDVPVAVLTSSMKHENPEFFLNSPEGMKAWRSLHEHFFRQFSTGVHTVTANAGHNIQLEQPQLVIAAIEQVISLASDQEKRRLYAQARATLFSQLDRVPELLKAGREADAGKVVAEAISASKFSEADINRIGYELLGKREQPQVAELVLKANALTHEQSDNAQDSYGEVLLGAKKAAEAKAQFENAIAIAEKQGKSKRVLGGYRSNLAKAKQALAQ</sequence>
<evidence type="ECO:0000259" key="2">
    <source>
        <dbReference type="Pfam" id="PF00561"/>
    </source>
</evidence>
<dbReference type="Proteomes" id="UP000583752">
    <property type="component" value="Unassembled WGS sequence"/>
</dbReference>
<dbReference type="InterPro" id="IPR000073">
    <property type="entry name" value="AB_hydrolase_1"/>
</dbReference>
<keyword evidence="3" id="KW-0378">Hydrolase</keyword>
<reference evidence="3 4" key="1">
    <citation type="submission" date="2020-04" db="EMBL/GenBank/DDBJ databases">
        <title>Massilia sp. RP-1-19 isolated from soil.</title>
        <authorList>
            <person name="Dahal R.H."/>
        </authorList>
    </citation>
    <scope>NUCLEOTIDE SEQUENCE [LARGE SCALE GENOMIC DNA]</scope>
    <source>
        <strain evidence="3 4">RP-1-19</strain>
    </source>
</reference>
<feature type="domain" description="AB hydrolase-1" evidence="2">
    <location>
        <begin position="52"/>
        <end position="196"/>
    </location>
</feature>
<keyword evidence="1" id="KW-0732">Signal</keyword>
<organism evidence="3 4">
    <name type="scientific">Massilia polaris</name>
    <dbReference type="NCBI Taxonomy" id="2728846"/>
    <lineage>
        <taxon>Bacteria</taxon>
        <taxon>Pseudomonadati</taxon>
        <taxon>Pseudomonadota</taxon>
        <taxon>Betaproteobacteria</taxon>
        <taxon>Burkholderiales</taxon>
        <taxon>Oxalobacteraceae</taxon>
        <taxon>Telluria group</taxon>
        <taxon>Massilia</taxon>
    </lineage>
</organism>
<dbReference type="GO" id="GO:0016787">
    <property type="term" value="F:hydrolase activity"/>
    <property type="evidence" value="ECO:0007669"/>
    <property type="project" value="UniProtKB-KW"/>
</dbReference>
<feature type="chain" id="PRO_5032345849" evidence="1">
    <location>
        <begin position="28"/>
        <end position="420"/>
    </location>
</feature>
<dbReference type="Gene3D" id="3.40.50.1820">
    <property type="entry name" value="alpha/beta hydrolase"/>
    <property type="match status" value="1"/>
</dbReference>
<dbReference type="InterPro" id="IPR050266">
    <property type="entry name" value="AB_hydrolase_sf"/>
</dbReference>
<dbReference type="InterPro" id="IPR029058">
    <property type="entry name" value="AB_hydrolase_fold"/>
</dbReference>
<keyword evidence="4" id="KW-1185">Reference proteome</keyword>
<gene>
    <name evidence="3" type="ORF">HHL21_16470</name>
</gene>
<name>A0A848HN15_9BURK</name>
<dbReference type="AlphaFoldDB" id="A0A848HN15"/>
<dbReference type="EMBL" id="JABBGG010000009">
    <property type="protein sequence ID" value="NML62642.1"/>
    <property type="molecule type" value="Genomic_DNA"/>
</dbReference>
<dbReference type="Pfam" id="PF00561">
    <property type="entry name" value="Abhydrolase_1"/>
    <property type="match status" value="1"/>
</dbReference>
<comment type="caution">
    <text evidence="3">The sequence shown here is derived from an EMBL/GenBank/DDBJ whole genome shotgun (WGS) entry which is preliminary data.</text>
</comment>
<evidence type="ECO:0000313" key="4">
    <source>
        <dbReference type="Proteomes" id="UP000583752"/>
    </source>
</evidence>
<protein>
    <submittedName>
        <fullName evidence="3">Alpha/beta hydrolase</fullName>
    </submittedName>
</protein>
<proteinExistence type="predicted"/>
<evidence type="ECO:0000256" key="1">
    <source>
        <dbReference type="SAM" id="SignalP"/>
    </source>
</evidence>
<evidence type="ECO:0000313" key="3">
    <source>
        <dbReference type="EMBL" id="NML62642.1"/>
    </source>
</evidence>
<accession>A0A848HN15</accession>